<dbReference type="Proteomes" id="UP000187609">
    <property type="component" value="Unassembled WGS sequence"/>
</dbReference>
<dbReference type="Gramene" id="OIT07954">
    <property type="protein sequence ID" value="OIT07954"/>
    <property type="gene ID" value="A4A49_03829"/>
</dbReference>
<dbReference type="EMBL" id="MJEQ01037183">
    <property type="protein sequence ID" value="OIT07954.1"/>
    <property type="molecule type" value="Genomic_DNA"/>
</dbReference>
<comment type="caution">
    <text evidence="1">The sequence shown here is derived from an EMBL/GenBank/DDBJ whole genome shotgun (WGS) entry which is preliminary data.</text>
</comment>
<proteinExistence type="predicted"/>
<evidence type="ECO:0000313" key="1">
    <source>
        <dbReference type="EMBL" id="OIT07954.1"/>
    </source>
</evidence>
<gene>
    <name evidence="1" type="ORF">A4A49_03829</name>
</gene>
<evidence type="ECO:0000313" key="2">
    <source>
        <dbReference type="Proteomes" id="UP000187609"/>
    </source>
</evidence>
<accession>A0A1J6ITB0</accession>
<sequence length="555" mass="62123">MDLRRFQYRSVAYSSMAYHSYVSYATLCSSDAQVSPLPDLSHNSNFYGLESTLKVGNSEVKHVFDEISTGVFTKAMDETFFVKATWQSTDTHVSISHFVADLNDNQSPKVFEDMLHSGFPTVLEEVQSDAPIELHDAEATIPESSKVQLFNDSSHRDMPERYINATSLDRGSSERQTEFEVLEYMYLADFFMGPQTIVNLYLDKVFMENGDGISTGKMPLDETIPNVKHGNASGAIEHDEGILLVVSVPHIAFSMKFDSTCKDYSTIVVDDSKEIPEKSACRIDNTFTHQRLSNQFPFNPGVNIIVVIVRGIATGFCVGRSMNKVGFIGWSITSNSLASPRKTGYLFLTSTLKVSPLPDLSHNSNFYGLESTLKVGNSEVKHVFDEISTGVFTKAMDETSFVKATWQSTDIHVSISHFVADLNDNQSPKVFEDMLHSGFPKVLEEVQSDAPIELHDAEATIPESSKVQLFNDSSHRDMPERYINATSLDCGSSERQTEFEVLEYMYLADFFMGPKTIVNLYLDKLFMENGDGISTGKMPLDERYRMSSMETLVGQ</sequence>
<name>A0A1J6ITB0_NICAT</name>
<dbReference type="AlphaFoldDB" id="A0A1J6ITB0"/>
<protein>
    <submittedName>
        <fullName evidence="1">Uncharacterized protein</fullName>
    </submittedName>
</protein>
<dbReference type="STRING" id="49451.A0A1J6ITB0"/>
<reference evidence="1" key="1">
    <citation type="submission" date="2016-11" db="EMBL/GenBank/DDBJ databases">
        <title>The genome of Nicotiana attenuata.</title>
        <authorList>
            <person name="Xu S."/>
            <person name="Brockmoeller T."/>
            <person name="Gaquerel E."/>
            <person name="Navarro A."/>
            <person name="Kuhl H."/>
            <person name="Gase K."/>
            <person name="Ling Z."/>
            <person name="Zhou W."/>
            <person name="Kreitzer C."/>
            <person name="Stanke M."/>
            <person name="Tang H."/>
            <person name="Lyons E."/>
            <person name="Pandey P."/>
            <person name="Pandey S.P."/>
            <person name="Timmermann B."/>
            <person name="Baldwin I.T."/>
        </authorList>
    </citation>
    <scope>NUCLEOTIDE SEQUENCE [LARGE SCALE GENOMIC DNA]</scope>
    <source>
        <strain evidence="1">UT</strain>
    </source>
</reference>
<organism evidence="1 2">
    <name type="scientific">Nicotiana attenuata</name>
    <name type="common">Coyote tobacco</name>
    <dbReference type="NCBI Taxonomy" id="49451"/>
    <lineage>
        <taxon>Eukaryota</taxon>
        <taxon>Viridiplantae</taxon>
        <taxon>Streptophyta</taxon>
        <taxon>Embryophyta</taxon>
        <taxon>Tracheophyta</taxon>
        <taxon>Spermatophyta</taxon>
        <taxon>Magnoliopsida</taxon>
        <taxon>eudicotyledons</taxon>
        <taxon>Gunneridae</taxon>
        <taxon>Pentapetalae</taxon>
        <taxon>asterids</taxon>
        <taxon>lamiids</taxon>
        <taxon>Solanales</taxon>
        <taxon>Solanaceae</taxon>
        <taxon>Nicotianoideae</taxon>
        <taxon>Nicotianeae</taxon>
        <taxon>Nicotiana</taxon>
    </lineage>
</organism>
<keyword evidence="2" id="KW-1185">Reference proteome</keyword>